<organism evidence="1 2">
    <name type="scientific">Sphenostylis stenocarpa</name>
    <dbReference type="NCBI Taxonomy" id="92480"/>
    <lineage>
        <taxon>Eukaryota</taxon>
        <taxon>Viridiplantae</taxon>
        <taxon>Streptophyta</taxon>
        <taxon>Embryophyta</taxon>
        <taxon>Tracheophyta</taxon>
        <taxon>Spermatophyta</taxon>
        <taxon>Magnoliopsida</taxon>
        <taxon>eudicotyledons</taxon>
        <taxon>Gunneridae</taxon>
        <taxon>Pentapetalae</taxon>
        <taxon>rosids</taxon>
        <taxon>fabids</taxon>
        <taxon>Fabales</taxon>
        <taxon>Fabaceae</taxon>
        <taxon>Papilionoideae</taxon>
        <taxon>50 kb inversion clade</taxon>
        <taxon>NPAAA clade</taxon>
        <taxon>indigoferoid/millettioid clade</taxon>
        <taxon>Phaseoleae</taxon>
        <taxon>Sphenostylis</taxon>
    </lineage>
</organism>
<dbReference type="Proteomes" id="UP001189624">
    <property type="component" value="Chromosome 9"/>
</dbReference>
<sequence length="59" mass="6527">MAGMNLGRGTVKLKHMAIDSDAVPIRRTYRMIYILQLDSSRLIAAASIILSVKHAMKQA</sequence>
<protein>
    <submittedName>
        <fullName evidence="1">Uncharacterized protein</fullName>
    </submittedName>
</protein>
<reference evidence="1" key="1">
    <citation type="submission" date="2023-10" db="EMBL/GenBank/DDBJ databases">
        <authorList>
            <person name="Domelevo Entfellner J.-B."/>
        </authorList>
    </citation>
    <scope>NUCLEOTIDE SEQUENCE</scope>
</reference>
<keyword evidence="2" id="KW-1185">Reference proteome</keyword>
<gene>
    <name evidence="1" type="ORF">AYBTSS11_LOCUS26270</name>
</gene>
<evidence type="ECO:0000313" key="2">
    <source>
        <dbReference type="Proteomes" id="UP001189624"/>
    </source>
</evidence>
<dbReference type="Gramene" id="rna-AYBTSS11_LOCUS26270">
    <property type="protein sequence ID" value="CAJ1974198.1"/>
    <property type="gene ID" value="gene-AYBTSS11_LOCUS26270"/>
</dbReference>
<dbReference type="EMBL" id="OY731406">
    <property type="protein sequence ID" value="CAJ1974198.1"/>
    <property type="molecule type" value="Genomic_DNA"/>
</dbReference>
<accession>A0AA86VTE8</accession>
<dbReference type="AlphaFoldDB" id="A0AA86VTE8"/>
<name>A0AA86VTE8_9FABA</name>
<evidence type="ECO:0000313" key="1">
    <source>
        <dbReference type="EMBL" id="CAJ1974198.1"/>
    </source>
</evidence>
<proteinExistence type="predicted"/>